<proteinExistence type="predicted"/>
<accession>A0A2P8FN11</accession>
<dbReference type="EMBL" id="PYGK01000019">
    <property type="protein sequence ID" value="PSL23110.1"/>
    <property type="molecule type" value="Genomic_DNA"/>
</dbReference>
<dbReference type="AlphaFoldDB" id="A0A2P8FN11"/>
<protein>
    <submittedName>
        <fullName evidence="2">Protein phosphatase 2C-like protein</fullName>
    </submittedName>
</protein>
<dbReference type="Proteomes" id="UP000240978">
    <property type="component" value="Unassembled WGS sequence"/>
</dbReference>
<dbReference type="SUPFAM" id="SSF81606">
    <property type="entry name" value="PP2C-like"/>
    <property type="match status" value="1"/>
</dbReference>
<dbReference type="InterPro" id="IPR001932">
    <property type="entry name" value="PPM-type_phosphatase-like_dom"/>
</dbReference>
<gene>
    <name evidence="2" type="ORF">CLV42_119130</name>
</gene>
<keyword evidence="3" id="KW-1185">Reference proteome</keyword>
<evidence type="ECO:0000259" key="1">
    <source>
        <dbReference type="Pfam" id="PF13672"/>
    </source>
</evidence>
<reference evidence="2 3" key="1">
    <citation type="submission" date="2018-03" db="EMBL/GenBank/DDBJ databases">
        <title>Genomic Encyclopedia of Archaeal and Bacterial Type Strains, Phase II (KMG-II): from individual species to whole genera.</title>
        <authorList>
            <person name="Goeker M."/>
        </authorList>
    </citation>
    <scope>NUCLEOTIDE SEQUENCE [LARGE SCALE GENOMIC DNA]</scope>
    <source>
        <strain evidence="2 3">DSM 18107</strain>
    </source>
</reference>
<organism evidence="2 3">
    <name type="scientific">Chitinophaga ginsengisoli</name>
    <dbReference type="NCBI Taxonomy" id="363837"/>
    <lineage>
        <taxon>Bacteria</taxon>
        <taxon>Pseudomonadati</taxon>
        <taxon>Bacteroidota</taxon>
        <taxon>Chitinophagia</taxon>
        <taxon>Chitinophagales</taxon>
        <taxon>Chitinophagaceae</taxon>
        <taxon>Chitinophaga</taxon>
    </lineage>
</organism>
<comment type="caution">
    <text evidence="2">The sequence shown here is derived from an EMBL/GenBank/DDBJ whole genome shotgun (WGS) entry which is preliminary data.</text>
</comment>
<feature type="domain" description="PPM-type phosphatase" evidence="1">
    <location>
        <begin position="16"/>
        <end position="206"/>
    </location>
</feature>
<dbReference type="Gene3D" id="3.60.40.10">
    <property type="entry name" value="PPM-type phosphatase domain"/>
    <property type="match status" value="1"/>
</dbReference>
<dbReference type="RefSeq" id="WP_170117711.1">
    <property type="nucleotide sequence ID" value="NZ_PYGK01000019.1"/>
</dbReference>
<dbReference type="Pfam" id="PF13672">
    <property type="entry name" value="PP2C_2"/>
    <property type="match status" value="1"/>
</dbReference>
<evidence type="ECO:0000313" key="2">
    <source>
        <dbReference type="EMBL" id="PSL23110.1"/>
    </source>
</evidence>
<dbReference type="InterPro" id="IPR036457">
    <property type="entry name" value="PPM-type-like_dom_sf"/>
</dbReference>
<name>A0A2P8FN11_9BACT</name>
<evidence type="ECO:0000313" key="3">
    <source>
        <dbReference type="Proteomes" id="UP000240978"/>
    </source>
</evidence>
<sequence length="240" mass="27416">MKIYTTLQKGEYHLHHCEDYLFLDKINPHTTVCAVMDGCTMGTDSYFISTLTGKILRKIIKAKSYTDFYTPSFLSPATLLKDIMHQLFNELNILRNQLQLERNELLTTLLLIVTDTRLNQGAILVVGDGVININGATTVFDQENKPDYLGYHLSEHFDTWYEKQQRIPVNALQDISLATDGITSFITLQPSSETTDPLHFLLIDQGRSETDEMLNMKLKSLEHQYGMKPGDDLAVVRLIW</sequence>